<dbReference type="GO" id="GO:0003697">
    <property type="term" value="F:single-stranded DNA binding"/>
    <property type="evidence" value="ECO:0007669"/>
    <property type="project" value="InterPro"/>
</dbReference>
<evidence type="ECO:0000256" key="2">
    <source>
        <dbReference type="ARBA" id="ARBA00022670"/>
    </source>
</evidence>
<proteinExistence type="inferred from homology"/>
<protein>
    <recommendedName>
        <fullName evidence="8">Abasic site processing protein</fullName>
        <ecNumber evidence="8">3.4.-.-</ecNumber>
    </recommendedName>
</protein>
<dbReference type="PANTHER" id="PTHR13604">
    <property type="entry name" value="DC12-RELATED"/>
    <property type="match status" value="1"/>
</dbReference>
<dbReference type="InterPro" id="IPR036590">
    <property type="entry name" value="SRAP-like"/>
</dbReference>
<keyword evidence="2 8" id="KW-0645">Protease</keyword>
<keyword evidence="7" id="KW-0456">Lyase</keyword>
<accession>A0A2S6MU64</accession>
<evidence type="ECO:0000313" key="10">
    <source>
        <dbReference type="Proteomes" id="UP000239724"/>
    </source>
</evidence>
<dbReference type="Pfam" id="PF02586">
    <property type="entry name" value="SRAP"/>
    <property type="match status" value="1"/>
</dbReference>
<evidence type="ECO:0000256" key="4">
    <source>
        <dbReference type="ARBA" id="ARBA00022801"/>
    </source>
</evidence>
<evidence type="ECO:0000313" key="9">
    <source>
        <dbReference type="EMBL" id="PPQ25903.1"/>
    </source>
</evidence>
<dbReference type="RefSeq" id="WP_104523243.1">
    <property type="nucleotide sequence ID" value="NZ_NHRY01000276.1"/>
</dbReference>
<dbReference type="OrthoDB" id="9782620at2"/>
<keyword evidence="3" id="KW-0227">DNA damage</keyword>
<dbReference type="Proteomes" id="UP000239724">
    <property type="component" value="Unassembled WGS sequence"/>
</dbReference>
<keyword evidence="6" id="KW-0238">DNA-binding</keyword>
<gene>
    <name evidence="9" type="ORF">CCS01_31535</name>
</gene>
<dbReference type="InterPro" id="IPR003738">
    <property type="entry name" value="SRAP"/>
</dbReference>
<dbReference type="EC" id="3.4.-.-" evidence="8"/>
<keyword evidence="5" id="KW-0190">Covalent protein-DNA linkage</keyword>
<dbReference type="AlphaFoldDB" id="A0A2S6MU64"/>
<organism evidence="9 10">
    <name type="scientific">Rhodopila globiformis</name>
    <name type="common">Rhodopseudomonas globiformis</name>
    <dbReference type="NCBI Taxonomy" id="1071"/>
    <lineage>
        <taxon>Bacteria</taxon>
        <taxon>Pseudomonadati</taxon>
        <taxon>Pseudomonadota</taxon>
        <taxon>Alphaproteobacteria</taxon>
        <taxon>Acetobacterales</taxon>
        <taxon>Acetobacteraceae</taxon>
        <taxon>Rhodopila</taxon>
    </lineage>
</organism>
<evidence type="ECO:0000256" key="1">
    <source>
        <dbReference type="ARBA" id="ARBA00008136"/>
    </source>
</evidence>
<dbReference type="PANTHER" id="PTHR13604:SF0">
    <property type="entry name" value="ABASIC SITE PROCESSING PROTEIN HMCES"/>
    <property type="match status" value="1"/>
</dbReference>
<keyword evidence="4 8" id="KW-0378">Hydrolase</keyword>
<evidence type="ECO:0000256" key="7">
    <source>
        <dbReference type="ARBA" id="ARBA00023239"/>
    </source>
</evidence>
<evidence type="ECO:0000256" key="3">
    <source>
        <dbReference type="ARBA" id="ARBA00022763"/>
    </source>
</evidence>
<dbReference type="GO" id="GO:0106300">
    <property type="term" value="P:protein-DNA covalent cross-linking repair"/>
    <property type="evidence" value="ECO:0007669"/>
    <property type="project" value="InterPro"/>
</dbReference>
<dbReference type="Gene3D" id="3.90.1680.10">
    <property type="entry name" value="SOS response associated peptidase-like"/>
    <property type="match status" value="1"/>
</dbReference>
<dbReference type="EMBL" id="NHRY01000276">
    <property type="protein sequence ID" value="PPQ25903.1"/>
    <property type="molecule type" value="Genomic_DNA"/>
</dbReference>
<dbReference type="GO" id="GO:0008233">
    <property type="term" value="F:peptidase activity"/>
    <property type="evidence" value="ECO:0007669"/>
    <property type="project" value="UniProtKB-KW"/>
</dbReference>
<dbReference type="GO" id="GO:0006508">
    <property type="term" value="P:proteolysis"/>
    <property type="evidence" value="ECO:0007669"/>
    <property type="project" value="UniProtKB-KW"/>
</dbReference>
<name>A0A2S6MU64_RHOGL</name>
<comment type="similarity">
    <text evidence="1 8">Belongs to the SOS response-associated peptidase family.</text>
</comment>
<keyword evidence="10" id="KW-1185">Reference proteome</keyword>
<dbReference type="SUPFAM" id="SSF143081">
    <property type="entry name" value="BB1717-like"/>
    <property type="match status" value="1"/>
</dbReference>
<evidence type="ECO:0000256" key="8">
    <source>
        <dbReference type="RuleBase" id="RU364100"/>
    </source>
</evidence>
<dbReference type="GO" id="GO:0016829">
    <property type="term" value="F:lyase activity"/>
    <property type="evidence" value="ECO:0007669"/>
    <property type="project" value="UniProtKB-KW"/>
</dbReference>
<evidence type="ECO:0000256" key="5">
    <source>
        <dbReference type="ARBA" id="ARBA00023124"/>
    </source>
</evidence>
<comment type="caution">
    <text evidence="9">The sequence shown here is derived from an EMBL/GenBank/DDBJ whole genome shotgun (WGS) entry which is preliminary data.</text>
</comment>
<sequence>MCGRYASFLPPDLIARLFGTTNPLPNLKPTWNMAPRMDAPVVRRHPDTGERHLDLLNWGFVPAFTKDLKTARRPINARAETVASSGMFRAAFAKRRCLVPAAAFYEWRADPGGKTPFAIARADGEPMAFAGIWEGWRAPDGEILRSFAILTTHANRQMAALHERMPVILEPADWPVWLGEAEGDPQALLRPSPEDVLRLWPVDKRVGNVRNDGPDLLEPAASLV</sequence>
<evidence type="ECO:0000256" key="6">
    <source>
        <dbReference type="ARBA" id="ARBA00023125"/>
    </source>
</evidence>
<reference evidence="9 10" key="1">
    <citation type="journal article" date="2018" name="Arch. Microbiol.">
        <title>New insights into the metabolic potential of the phototrophic purple bacterium Rhodopila globiformis DSM 161(T) from its draft genome sequence and evidence for a vanadium-dependent nitrogenase.</title>
        <authorList>
            <person name="Imhoff J.F."/>
            <person name="Rahn T."/>
            <person name="Kunzel S."/>
            <person name="Neulinger S.C."/>
        </authorList>
    </citation>
    <scope>NUCLEOTIDE SEQUENCE [LARGE SCALE GENOMIC DNA]</scope>
    <source>
        <strain evidence="9 10">DSM 161</strain>
    </source>
</reference>